<name>A0A4Y3R2W1_STRCI</name>
<dbReference type="Pfam" id="PF13370">
    <property type="entry name" value="Fer4_13"/>
    <property type="match status" value="1"/>
</dbReference>
<comment type="cofactor">
    <cofactor evidence="1">
        <name>[3Fe-4S] cluster</name>
        <dbReference type="ChEBI" id="CHEBI:21137"/>
    </cofactor>
</comment>
<evidence type="ECO:0000256" key="8">
    <source>
        <dbReference type="RuleBase" id="RU368020"/>
    </source>
</evidence>
<sequence>MSWHVAVDREVCIGSGICAGTAPEAFRLDDDRSHPVAAEIEPDETVLDAADSCPVLAITVHSATGEELGPRP</sequence>
<gene>
    <name evidence="10" type="ORF">SCA03_44030</name>
</gene>
<evidence type="ECO:0000313" key="10">
    <source>
        <dbReference type="EMBL" id="GEB51852.1"/>
    </source>
</evidence>
<comment type="function">
    <text evidence="8">Ferredoxins are iron-sulfur proteins that transfer electrons in a wide variety of metabolic reactions.</text>
</comment>
<protein>
    <recommendedName>
        <fullName evidence="8">Ferredoxin</fullName>
    </recommendedName>
</protein>
<reference evidence="10 11" key="1">
    <citation type="submission" date="2019-06" db="EMBL/GenBank/DDBJ databases">
        <title>Whole genome shotgun sequence of Streptomyces cacaoi subsp. cacaoi NBRC 12748.</title>
        <authorList>
            <person name="Hosoyama A."/>
            <person name="Uohara A."/>
            <person name="Ohji S."/>
            <person name="Ichikawa N."/>
        </authorList>
    </citation>
    <scope>NUCLEOTIDE SEQUENCE [LARGE SCALE GENOMIC DNA]</scope>
    <source>
        <strain evidence="10 11">NBRC 12748</strain>
    </source>
</reference>
<evidence type="ECO:0000256" key="4">
    <source>
        <dbReference type="ARBA" id="ARBA00022982"/>
    </source>
</evidence>
<keyword evidence="7" id="KW-0003">3Fe-4S</keyword>
<evidence type="ECO:0000256" key="3">
    <source>
        <dbReference type="ARBA" id="ARBA00022723"/>
    </source>
</evidence>
<dbReference type="EMBL" id="BJMM01000024">
    <property type="protein sequence ID" value="GEB51852.1"/>
    <property type="molecule type" value="Genomic_DNA"/>
</dbReference>
<keyword evidence="3 8" id="KW-0479">Metal-binding</keyword>
<keyword evidence="11" id="KW-1185">Reference proteome</keyword>
<dbReference type="GO" id="GO:0005506">
    <property type="term" value="F:iron ion binding"/>
    <property type="evidence" value="ECO:0007669"/>
    <property type="project" value="UniProtKB-UniRule"/>
</dbReference>
<dbReference type="RefSeq" id="WP_030889584.1">
    <property type="nucleotide sequence ID" value="NZ_BJMM01000024.1"/>
</dbReference>
<dbReference type="PANTHER" id="PTHR36923:SF3">
    <property type="entry name" value="FERREDOXIN"/>
    <property type="match status" value="1"/>
</dbReference>
<dbReference type="GO" id="GO:0051538">
    <property type="term" value="F:3 iron, 4 sulfur cluster binding"/>
    <property type="evidence" value="ECO:0007669"/>
    <property type="project" value="UniProtKB-KW"/>
</dbReference>
<proteinExistence type="predicted"/>
<keyword evidence="2 8" id="KW-0813">Transport</keyword>
<dbReference type="PANTHER" id="PTHR36923">
    <property type="entry name" value="FERREDOXIN"/>
    <property type="match status" value="1"/>
</dbReference>
<keyword evidence="6 8" id="KW-0411">Iron-sulfur</keyword>
<dbReference type="GO" id="GO:0009055">
    <property type="term" value="F:electron transfer activity"/>
    <property type="evidence" value="ECO:0007669"/>
    <property type="project" value="UniProtKB-UniRule"/>
</dbReference>
<evidence type="ECO:0000256" key="7">
    <source>
        <dbReference type="ARBA" id="ARBA00023291"/>
    </source>
</evidence>
<dbReference type="InterPro" id="IPR051269">
    <property type="entry name" value="Fe-S_cluster_ET"/>
</dbReference>
<evidence type="ECO:0000259" key="9">
    <source>
        <dbReference type="PROSITE" id="PS51379"/>
    </source>
</evidence>
<comment type="caution">
    <text evidence="10">The sequence shown here is derived from an EMBL/GenBank/DDBJ whole genome shotgun (WGS) entry which is preliminary data.</text>
</comment>
<dbReference type="Proteomes" id="UP000319210">
    <property type="component" value="Unassembled WGS sequence"/>
</dbReference>
<dbReference type="PRINTS" id="PR00352">
    <property type="entry name" value="3FE4SFRDOXIN"/>
</dbReference>
<dbReference type="AlphaFoldDB" id="A0A4Y3R2W1"/>
<accession>A0A4Y3R2W1</accession>
<evidence type="ECO:0000256" key="5">
    <source>
        <dbReference type="ARBA" id="ARBA00023004"/>
    </source>
</evidence>
<keyword evidence="4 8" id="KW-0249">Electron transport</keyword>
<organism evidence="10 11">
    <name type="scientific">Streptomyces cacaoi</name>
    <dbReference type="NCBI Taxonomy" id="1898"/>
    <lineage>
        <taxon>Bacteria</taxon>
        <taxon>Bacillati</taxon>
        <taxon>Actinomycetota</taxon>
        <taxon>Actinomycetes</taxon>
        <taxon>Kitasatosporales</taxon>
        <taxon>Streptomycetaceae</taxon>
        <taxon>Streptomyces</taxon>
    </lineage>
</organism>
<evidence type="ECO:0000256" key="2">
    <source>
        <dbReference type="ARBA" id="ARBA00022448"/>
    </source>
</evidence>
<dbReference type="InterPro" id="IPR001080">
    <property type="entry name" value="3Fe4S_ferredoxin"/>
</dbReference>
<feature type="domain" description="4Fe-4S ferredoxin-type" evidence="9">
    <location>
        <begin position="3"/>
        <end position="31"/>
    </location>
</feature>
<dbReference type="SUPFAM" id="SSF54862">
    <property type="entry name" value="4Fe-4S ferredoxins"/>
    <property type="match status" value="1"/>
</dbReference>
<keyword evidence="5 8" id="KW-0408">Iron</keyword>
<evidence type="ECO:0000256" key="1">
    <source>
        <dbReference type="ARBA" id="ARBA00001927"/>
    </source>
</evidence>
<evidence type="ECO:0000256" key="6">
    <source>
        <dbReference type="ARBA" id="ARBA00023014"/>
    </source>
</evidence>
<dbReference type="InterPro" id="IPR017896">
    <property type="entry name" value="4Fe4S_Fe-S-bd"/>
</dbReference>
<dbReference type="OrthoDB" id="4557285at2"/>
<evidence type="ECO:0000313" key="11">
    <source>
        <dbReference type="Proteomes" id="UP000319210"/>
    </source>
</evidence>
<dbReference type="PROSITE" id="PS51379">
    <property type="entry name" value="4FE4S_FER_2"/>
    <property type="match status" value="1"/>
</dbReference>
<dbReference type="Gene3D" id="3.30.70.20">
    <property type="match status" value="1"/>
</dbReference>